<protein>
    <submittedName>
        <fullName evidence="2">Uncharacterized protein</fullName>
    </submittedName>
</protein>
<organism evidence="2 3">
    <name type="scientific">Kockovaella imperatae</name>
    <dbReference type="NCBI Taxonomy" id="4999"/>
    <lineage>
        <taxon>Eukaryota</taxon>
        <taxon>Fungi</taxon>
        <taxon>Dikarya</taxon>
        <taxon>Basidiomycota</taxon>
        <taxon>Agaricomycotina</taxon>
        <taxon>Tremellomycetes</taxon>
        <taxon>Tremellales</taxon>
        <taxon>Cuniculitremaceae</taxon>
        <taxon>Kockovaella</taxon>
    </lineage>
</organism>
<dbReference type="EMBL" id="NBSH01000003">
    <property type="protein sequence ID" value="ORX38830.1"/>
    <property type="molecule type" value="Genomic_DNA"/>
</dbReference>
<gene>
    <name evidence="2" type="ORF">BD324DRAFT_617484</name>
</gene>
<dbReference type="InParanoid" id="A0A1Y1ULA8"/>
<dbReference type="AlphaFoldDB" id="A0A1Y1ULA8"/>
<dbReference type="GeneID" id="33556732"/>
<comment type="caution">
    <text evidence="2">The sequence shown here is derived from an EMBL/GenBank/DDBJ whole genome shotgun (WGS) entry which is preliminary data.</text>
</comment>
<feature type="compositionally biased region" description="Low complexity" evidence="1">
    <location>
        <begin position="12"/>
        <end position="23"/>
    </location>
</feature>
<sequence>MNGKGKGKAVKSLSDPSQSPSGSKRPSPRLPYDVLIRVFQIIGNDPLSKSVLFRCLILDKTICPIVGKILYRWLILPAEPRRPFNPFEVPGPSKLPVILQSKTFLRHVETVQLGAPFGDRFCRFLAYLCDNTIHPSKGTLILDFDFKTSVISRDPCSRDHSKCIERLSKAGWTIVLDNRSLWDNFPRLWPDPHSRLKPKGTLLIKLRPPWKPMEDIRGLPGWRTRWQREMYNASLYFANIIVIFHTLHPNEPWTQYECDEHCRSRGPIRLHATWFPDFVNDLAMLAHEICGDGKLVIVNAGSVNVPRDLDWVREAQQDEMQQRLSDAFFEIAQGKGLESVASQNLWDKKLAFITMSQYLAQETWIGQWKADAVASWLKETELQLQPTWGGDRSKGCRTCEIQAMMD</sequence>
<name>A0A1Y1ULA8_9TREE</name>
<evidence type="ECO:0000313" key="3">
    <source>
        <dbReference type="Proteomes" id="UP000193218"/>
    </source>
</evidence>
<keyword evidence="3" id="KW-1185">Reference proteome</keyword>
<dbReference type="Proteomes" id="UP000193218">
    <property type="component" value="Unassembled WGS sequence"/>
</dbReference>
<evidence type="ECO:0000313" key="2">
    <source>
        <dbReference type="EMBL" id="ORX38830.1"/>
    </source>
</evidence>
<reference evidence="2 3" key="1">
    <citation type="submission" date="2017-03" db="EMBL/GenBank/DDBJ databases">
        <title>Widespread Adenine N6-methylation of Active Genes in Fungi.</title>
        <authorList>
            <consortium name="DOE Joint Genome Institute"/>
            <person name="Mondo S.J."/>
            <person name="Dannebaum R.O."/>
            <person name="Kuo R.C."/>
            <person name="Louie K.B."/>
            <person name="Bewick A.J."/>
            <person name="Labutti K."/>
            <person name="Haridas S."/>
            <person name="Kuo A."/>
            <person name="Salamov A."/>
            <person name="Ahrendt S.R."/>
            <person name="Lau R."/>
            <person name="Bowen B.P."/>
            <person name="Lipzen A."/>
            <person name="Sullivan W."/>
            <person name="Andreopoulos W.B."/>
            <person name="Clum A."/>
            <person name="Lindquist E."/>
            <person name="Daum C."/>
            <person name="Northen T.R."/>
            <person name="Ramamoorthy G."/>
            <person name="Schmitz R.J."/>
            <person name="Gryganskyi A."/>
            <person name="Culley D."/>
            <person name="Magnuson J."/>
            <person name="James T.Y."/>
            <person name="O'Malley M.A."/>
            <person name="Stajich J.E."/>
            <person name="Spatafora J.W."/>
            <person name="Visel A."/>
            <person name="Grigoriev I.V."/>
        </authorList>
    </citation>
    <scope>NUCLEOTIDE SEQUENCE [LARGE SCALE GENOMIC DNA]</scope>
    <source>
        <strain evidence="2 3">NRRL Y-17943</strain>
    </source>
</reference>
<feature type="region of interest" description="Disordered" evidence="1">
    <location>
        <begin position="1"/>
        <end position="28"/>
    </location>
</feature>
<dbReference type="RefSeq" id="XP_021872693.1">
    <property type="nucleotide sequence ID" value="XM_022014924.1"/>
</dbReference>
<proteinExistence type="predicted"/>
<evidence type="ECO:0000256" key="1">
    <source>
        <dbReference type="SAM" id="MobiDB-lite"/>
    </source>
</evidence>
<accession>A0A1Y1ULA8</accession>